<dbReference type="PANTHER" id="PTHR32089">
    <property type="entry name" value="METHYL-ACCEPTING CHEMOTAXIS PROTEIN MCPB"/>
    <property type="match status" value="1"/>
</dbReference>
<dbReference type="Proteomes" id="UP000040576">
    <property type="component" value="Unassembled WGS sequence"/>
</dbReference>
<evidence type="ECO:0000259" key="9">
    <source>
        <dbReference type="PROSITE" id="PS50885"/>
    </source>
</evidence>
<dbReference type="Pfam" id="PF00015">
    <property type="entry name" value="MCPsignal"/>
    <property type="match status" value="1"/>
</dbReference>
<feature type="transmembrane region" description="Helical" evidence="7">
    <location>
        <begin position="49"/>
        <end position="74"/>
    </location>
</feature>
<dbReference type="AlphaFoldDB" id="A0A090KWJ5"/>
<organism evidence="10 11">
    <name type="scientific">Caldibacillus thermoamylovorans</name>
    <dbReference type="NCBI Taxonomy" id="35841"/>
    <lineage>
        <taxon>Bacteria</taxon>
        <taxon>Bacillati</taxon>
        <taxon>Bacillota</taxon>
        <taxon>Bacilli</taxon>
        <taxon>Bacillales</taxon>
        <taxon>Bacillaceae</taxon>
        <taxon>Caldibacillus</taxon>
    </lineage>
</organism>
<keyword evidence="4 6" id="KW-0807">Transducer</keyword>
<evidence type="ECO:0000256" key="5">
    <source>
        <dbReference type="ARBA" id="ARBA00029447"/>
    </source>
</evidence>
<dbReference type="PROSITE" id="PS50885">
    <property type="entry name" value="HAMP"/>
    <property type="match status" value="1"/>
</dbReference>
<dbReference type="Pfam" id="PF00672">
    <property type="entry name" value="HAMP"/>
    <property type="match status" value="1"/>
</dbReference>
<dbReference type="GO" id="GO:0005886">
    <property type="term" value="C:plasma membrane"/>
    <property type="evidence" value="ECO:0007669"/>
    <property type="project" value="UniProtKB-SubCell"/>
</dbReference>
<feature type="domain" description="Methyl-accepting transducer" evidence="8">
    <location>
        <begin position="143"/>
        <end position="393"/>
    </location>
</feature>
<feature type="domain" description="HAMP" evidence="9">
    <location>
        <begin position="71"/>
        <end position="124"/>
    </location>
</feature>
<name>A0A090KWJ5_9BACI</name>
<evidence type="ECO:0000256" key="3">
    <source>
        <dbReference type="ARBA" id="ARBA00023136"/>
    </source>
</evidence>
<keyword evidence="7" id="KW-0812">Transmembrane</keyword>
<dbReference type="InterPro" id="IPR003660">
    <property type="entry name" value="HAMP_dom"/>
</dbReference>
<dbReference type="GO" id="GO:0007165">
    <property type="term" value="P:signal transduction"/>
    <property type="evidence" value="ECO:0007669"/>
    <property type="project" value="UniProtKB-KW"/>
</dbReference>
<dbReference type="Gene3D" id="1.10.287.950">
    <property type="entry name" value="Methyl-accepting chemotaxis protein"/>
    <property type="match status" value="1"/>
</dbReference>
<evidence type="ECO:0000256" key="2">
    <source>
        <dbReference type="ARBA" id="ARBA00022475"/>
    </source>
</evidence>
<keyword evidence="3 7" id="KW-0472">Membrane</keyword>
<keyword evidence="2" id="KW-1003">Cell membrane</keyword>
<keyword evidence="7" id="KW-1133">Transmembrane helix</keyword>
<dbReference type="PROSITE" id="PS50111">
    <property type="entry name" value="CHEMOTAXIS_TRANSDUC_2"/>
    <property type="match status" value="1"/>
</dbReference>
<comment type="similarity">
    <text evidence="5">Belongs to the methyl-accepting chemotaxis (MCP) protein family.</text>
</comment>
<evidence type="ECO:0000256" key="1">
    <source>
        <dbReference type="ARBA" id="ARBA00004236"/>
    </source>
</evidence>
<proteinExistence type="inferred from homology"/>
<dbReference type="SUPFAM" id="SSF58104">
    <property type="entry name" value="Methyl-accepting chemotaxis protein (MCP) signaling domain"/>
    <property type="match status" value="1"/>
</dbReference>
<dbReference type="PANTHER" id="PTHR32089:SF112">
    <property type="entry name" value="LYSOZYME-LIKE PROTEIN-RELATED"/>
    <property type="match status" value="1"/>
</dbReference>
<dbReference type="SMART" id="SM00283">
    <property type="entry name" value="MA"/>
    <property type="match status" value="1"/>
</dbReference>
<dbReference type="CDD" id="cd06225">
    <property type="entry name" value="HAMP"/>
    <property type="match status" value="1"/>
</dbReference>
<evidence type="ECO:0000259" key="8">
    <source>
        <dbReference type="PROSITE" id="PS50111"/>
    </source>
</evidence>
<dbReference type="SMART" id="SM00304">
    <property type="entry name" value="HAMP"/>
    <property type="match status" value="1"/>
</dbReference>
<evidence type="ECO:0000313" key="10">
    <source>
        <dbReference type="EMBL" id="CEE03114.1"/>
    </source>
</evidence>
<dbReference type="InterPro" id="IPR004089">
    <property type="entry name" value="MCPsignal_dom"/>
</dbReference>
<sequence>MNRKKYKFSLRKKLVWFTTLLALITYSTSAFFIYILYPLFFENIINQFVFTIGTLALGIIWSGILAFLAAFFIVRPLKDLEQAAMQAASGDITKDVKVSKSDDEIRAVGLAFNYMLENLRKMVRQIENNFSETNEKVLLISRESRKATEQAENIAKTITEISKGAENSAESIQNTAESIEDVIKIAMEVQTKAKNSEKESNEMLDVLQKSRQAISSLITGIEDLALANKESLESVHRLAKNAEQVEQIIHLVGDIANQTNLLALNASIEAARAGEHGRGFAVVAEEVRNLADESAKAVHGISELLNNIQNEVKQVLNQISGQVESVDQEVAKGAGTNQMMEDMTAKIYQVAEAVKNISVLVDQQMTSIHNTSIQSQEVSAIAEETSAGAEEVAASTQEQTSVITNVEEIAVELKELANKLKETITQFKIV</sequence>
<dbReference type="RefSeq" id="WP_034773214.1">
    <property type="nucleotide sequence ID" value="NZ_CCRF01000101.1"/>
</dbReference>
<accession>A0A090KWJ5</accession>
<protein>
    <submittedName>
        <fullName evidence="10">Methyl-accepting chemotaxis protein</fullName>
    </submittedName>
</protein>
<reference evidence="10 11" key="1">
    <citation type="submission" date="2014-07" db="EMBL/GenBank/DDBJ databases">
        <authorList>
            <person name="Wibberg Daniel"/>
        </authorList>
    </citation>
    <scope>NUCLEOTIDE SEQUENCE [LARGE SCALE GENOMIC DNA]</scope>
</reference>
<feature type="transmembrane region" description="Helical" evidence="7">
    <location>
        <begin position="14"/>
        <end position="37"/>
    </location>
</feature>
<comment type="subcellular location">
    <subcellularLocation>
        <location evidence="1">Cell membrane</location>
    </subcellularLocation>
</comment>
<evidence type="ECO:0000256" key="7">
    <source>
        <dbReference type="SAM" id="Phobius"/>
    </source>
</evidence>
<evidence type="ECO:0000256" key="4">
    <source>
        <dbReference type="ARBA" id="ARBA00023224"/>
    </source>
</evidence>
<gene>
    <name evidence="10" type="ORF">BT1A1_3332</name>
</gene>
<evidence type="ECO:0000256" key="6">
    <source>
        <dbReference type="PROSITE-ProRule" id="PRU00284"/>
    </source>
</evidence>
<keyword evidence="11" id="KW-1185">Reference proteome</keyword>
<evidence type="ECO:0000313" key="11">
    <source>
        <dbReference type="Proteomes" id="UP000040576"/>
    </source>
</evidence>
<dbReference type="EMBL" id="CCRF01000101">
    <property type="protein sequence ID" value="CEE03114.1"/>
    <property type="molecule type" value="Genomic_DNA"/>
</dbReference>